<gene>
    <name evidence="2" type="ORF">B1H58_06420</name>
</gene>
<organism evidence="2 3">
    <name type="scientific">Pantoea alhagi</name>
    <dbReference type="NCBI Taxonomy" id="1891675"/>
    <lineage>
        <taxon>Bacteria</taxon>
        <taxon>Pseudomonadati</taxon>
        <taxon>Pseudomonadota</taxon>
        <taxon>Gammaproteobacteria</taxon>
        <taxon>Enterobacterales</taxon>
        <taxon>Erwiniaceae</taxon>
        <taxon>Pantoea</taxon>
    </lineage>
</organism>
<evidence type="ECO:0000313" key="3">
    <source>
        <dbReference type="Proteomes" id="UP000192900"/>
    </source>
</evidence>
<dbReference type="RefSeq" id="WP_085068741.1">
    <property type="nucleotide sequence ID" value="NZ_CP019706.1"/>
</dbReference>
<dbReference type="AlphaFoldDB" id="A0A1W6B3R0"/>
<dbReference type="OrthoDB" id="9801454at2"/>
<keyword evidence="3" id="KW-1185">Reference proteome</keyword>
<dbReference type="STRING" id="1891675.B1H58_06420"/>
<reference evidence="2 3" key="1">
    <citation type="submission" date="2017-02" db="EMBL/GenBank/DDBJ databases">
        <title>Complete genome sequence of the drought resistance-promoting endophyte Pantoea alhagi LTYR-11Z.</title>
        <authorList>
            <person name="Zhang L."/>
        </authorList>
    </citation>
    <scope>NUCLEOTIDE SEQUENCE [LARGE SCALE GENOMIC DNA]</scope>
    <source>
        <strain evidence="2 3">LTYR-11Z</strain>
    </source>
</reference>
<accession>A0A1W6B3R0</accession>
<dbReference type="SUPFAM" id="SSF142433">
    <property type="entry name" value="CinA-like"/>
    <property type="match status" value="1"/>
</dbReference>
<dbReference type="EMBL" id="CP019706">
    <property type="protein sequence ID" value="ARJ41689.1"/>
    <property type="molecule type" value="Genomic_DNA"/>
</dbReference>
<dbReference type="InterPro" id="IPR036653">
    <property type="entry name" value="CinA-like_C"/>
</dbReference>
<evidence type="ECO:0000259" key="1">
    <source>
        <dbReference type="Pfam" id="PF02464"/>
    </source>
</evidence>
<evidence type="ECO:0000313" key="2">
    <source>
        <dbReference type="EMBL" id="ARJ41689.1"/>
    </source>
</evidence>
<feature type="domain" description="CinA C-terminal" evidence="1">
    <location>
        <begin position="7"/>
        <end position="159"/>
    </location>
</feature>
<dbReference type="Gene3D" id="3.90.950.20">
    <property type="entry name" value="CinA-like"/>
    <property type="match status" value="1"/>
</dbReference>
<proteinExistence type="predicted"/>
<dbReference type="Proteomes" id="UP000192900">
    <property type="component" value="Chromosome"/>
</dbReference>
<name>A0A1W6B3R0_9GAMM</name>
<sequence>MNEQLRQAASELGEILKGAKVKLATAESCTGGLVSMSMCSASSSADYFSSGFVTYTNEAKMRLLKVDERTLEKFTAVSQPTAREMAAGAKAQSGEAVSLSVTGYAGPDDGPDGTPAGTIWFGWGLPDGTIKAERKQFSGDSESVINQAALFALTRLMTLLKEANQ</sequence>
<dbReference type="Pfam" id="PF02464">
    <property type="entry name" value="CinA"/>
    <property type="match status" value="1"/>
</dbReference>
<dbReference type="NCBIfam" id="TIGR00199">
    <property type="entry name" value="PncC_domain"/>
    <property type="match status" value="1"/>
</dbReference>
<dbReference type="InterPro" id="IPR008136">
    <property type="entry name" value="CinA_C"/>
</dbReference>
<dbReference type="KEGG" id="palh:B1H58_06420"/>
<protein>
    <submittedName>
        <fullName evidence="2">Competence protein ComA</fullName>
    </submittedName>
</protein>